<proteinExistence type="predicted"/>
<dbReference type="PANTHER" id="PTHR37841">
    <property type="entry name" value="GLR2918 PROTEIN"/>
    <property type="match status" value="1"/>
</dbReference>
<dbReference type="RefSeq" id="WP_005397516.1">
    <property type="nucleotide sequence ID" value="NZ_JH601088.1"/>
</dbReference>
<dbReference type="InterPro" id="IPR032774">
    <property type="entry name" value="WG_beta_rep"/>
</dbReference>
<dbReference type="PANTHER" id="PTHR37841:SF1">
    <property type="entry name" value="DUF3298 DOMAIN-CONTAINING PROTEIN"/>
    <property type="match status" value="1"/>
</dbReference>
<dbReference type="eggNOG" id="COG5263">
    <property type="taxonomic scope" value="Bacteria"/>
</dbReference>
<dbReference type="HOGENOM" id="CLU_036296_0_0_9"/>
<dbReference type="Proteomes" id="UP000004191">
    <property type="component" value="Unassembled WGS sequence"/>
</dbReference>
<keyword evidence="2" id="KW-1185">Reference proteome</keyword>
<organism evidence="1 2">
    <name type="scientific">Helcococcus kunzii ATCC 51366</name>
    <dbReference type="NCBI Taxonomy" id="883114"/>
    <lineage>
        <taxon>Bacteria</taxon>
        <taxon>Bacillati</taxon>
        <taxon>Bacillota</taxon>
        <taxon>Tissierellia</taxon>
        <taxon>Tissierellales</taxon>
        <taxon>Peptoniphilaceae</taxon>
        <taxon>Helcococcus</taxon>
    </lineage>
</organism>
<dbReference type="Gene3D" id="1.25.40.10">
    <property type="entry name" value="Tetratricopeptide repeat domain"/>
    <property type="match status" value="1"/>
</dbReference>
<dbReference type="OrthoDB" id="1701366at2"/>
<dbReference type="GeneID" id="96998435"/>
<name>H3NM68_9FIRM</name>
<comment type="caution">
    <text evidence="1">The sequence shown here is derived from an EMBL/GenBank/DDBJ whole genome shotgun (WGS) entry which is preliminary data.</text>
</comment>
<sequence length="415" mass="49066">MKKIFIFFCSILIAVSWYLNINSEVTIINKSKNYLQIANNYFDKGLYIDAIDYYNLSYEIKQENETKEKIYETYLKLNEFDKAFNYLKMLKDKKTKKQKEFLNHLLSIEEYSKYNYFLNLVDKETQKEFERNNYFLYKDLEISFDDIKFNPNNDIIFAKLGDNWNVINNRGKSTTPKYLDILYKDGGMLTVNDKNSIKVIDKANNIRSNITVNNVMGFKDGFMVQINDSKQSYIDRTNKEVSQRYTKASNFSNNTAVVFDDKNYLINKNFEKKKELEGGGFKVNKFNDAIIDNKLIVKIDKKFKIYDLINDKYSASYDDIDFSYGECIAVKKKSKWGYINQEFEEIISPKYDYAESFSAGIAIVKNKRKYFVIDENGNEHKIGNKPLKTFNNEGISFIKKDKKWNMIKLVRYIND</sequence>
<protein>
    <recommendedName>
        <fullName evidence="3">WG repeat-containing protein</fullName>
    </recommendedName>
</protein>
<dbReference type="AlphaFoldDB" id="H3NM68"/>
<evidence type="ECO:0000313" key="1">
    <source>
        <dbReference type="EMBL" id="EHR35477.1"/>
    </source>
</evidence>
<dbReference type="InterPro" id="IPR011990">
    <property type="entry name" value="TPR-like_helical_dom_sf"/>
</dbReference>
<dbReference type="STRING" id="883114.HMPREF9709_00429"/>
<dbReference type="EMBL" id="AGEI01000012">
    <property type="protein sequence ID" value="EHR35477.1"/>
    <property type="molecule type" value="Genomic_DNA"/>
</dbReference>
<gene>
    <name evidence="1" type="ORF">HMPREF9709_00429</name>
</gene>
<evidence type="ECO:0000313" key="2">
    <source>
        <dbReference type="Proteomes" id="UP000004191"/>
    </source>
</evidence>
<dbReference type="Pfam" id="PF14903">
    <property type="entry name" value="WG_beta_rep"/>
    <property type="match status" value="2"/>
</dbReference>
<accession>H3NM68</accession>
<evidence type="ECO:0008006" key="3">
    <source>
        <dbReference type="Google" id="ProtNLM"/>
    </source>
</evidence>
<reference evidence="1 2" key="1">
    <citation type="submission" date="2012-01" db="EMBL/GenBank/DDBJ databases">
        <title>The Genome Sequence of Helcococcus kunzii ATCC 51366.</title>
        <authorList>
            <consortium name="The Broad Institute Genome Sequencing Platform"/>
            <person name="Earl A."/>
            <person name="Ward D."/>
            <person name="Feldgarden M."/>
            <person name="Gevers D."/>
            <person name="Huys G."/>
            <person name="Young S.K."/>
            <person name="Zeng Q."/>
            <person name="Gargeya S."/>
            <person name="Fitzgerald M."/>
            <person name="Haas B."/>
            <person name="Abouelleil A."/>
            <person name="Alvarado L."/>
            <person name="Arachchi H.M."/>
            <person name="Berlin A."/>
            <person name="Chapman S.B."/>
            <person name="Gearin G."/>
            <person name="Goldberg J."/>
            <person name="Griggs A."/>
            <person name="Gujja S."/>
            <person name="Hansen M."/>
            <person name="Heiman D."/>
            <person name="Howarth C."/>
            <person name="Larimer J."/>
            <person name="Lui A."/>
            <person name="MacDonald P.J.P."/>
            <person name="McCowen C."/>
            <person name="Montmayeur A."/>
            <person name="Murphy C."/>
            <person name="Neiman D."/>
            <person name="Pearson M."/>
            <person name="Priest M."/>
            <person name="Roberts A."/>
            <person name="Saif S."/>
            <person name="Shea T."/>
            <person name="Sisk P."/>
            <person name="Stolte C."/>
            <person name="Sykes S."/>
            <person name="Wortman J."/>
            <person name="Nusbaum C."/>
            <person name="Birren B."/>
        </authorList>
    </citation>
    <scope>NUCLEOTIDE SEQUENCE [LARGE SCALE GENOMIC DNA]</scope>
    <source>
        <strain evidence="1 2">ATCC 51366</strain>
    </source>
</reference>